<dbReference type="PROSITE" id="PS50102">
    <property type="entry name" value="RRM"/>
    <property type="match status" value="1"/>
</dbReference>
<keyword evidence="1 3" id="KW-0694">RNA-binding</keyword>
<dbReference type="OrthoDB" id="6730379at2759"/>
<feature type="compositionally biased region" description="Basic and acidic residues" evidence="4">
    <location>
        <begin position="326"/>
        <end position="338"/>
    </location>
</feature>
<dbReference type="InterPro" id="IPR012677">
    <property type="entry name" value="Nucleotide-bd_a/b_plait_sf"/>
</dbReference>
<dbReference type="AlphaFoldDB" id="A0A4V1IYI6"/>
<proteinExistence type="predicted"/>
<organism evidence="7 8">
    <name type="scientific">Piptocephalis cylindrospora</name>
    <dbReference type="NCBI Taxonomy" id="1907219"/>
    <lineage>
        <taxon>Eukaryota</taxon>
        <taxon>Fungi</taxon>
        <taxon>Fungi incertae sedis</taxon>
        <taxon>Zoopagomycota</taxon>
        <taxon>Zoopagomycotina</taxon>
        <taxon>Zoopagomycetes</taxon>
        <taxon>Zoopagales</taxon>
        <taxon>Piptocephalidaceae</taxon>
        <taxon>Piptocephalis</taxon>
    </lineage>
</organism>
<evidence type="ECO:0000256" key="2">
    <source>
        <dbReference type="PROSITE-ProRule" id="PRU00175"/>
    </source>
</evidence>
<keyword evidence="2" id="KW-0863">Zinc-finger</keyword>
<evidence type="ECO:0000313" key="8">
    <source>
        <dbReference type="Proteomes" id="UP000267251"/>
    </source>
</evidence>
<dbReference type="SUPFAM" id="SSF54928">
    <property type="entry name" value="RNA-binding domain, RBD"/>
    <property type="match status" value="1"/>
</dbReference>
<evidence type="ECO:0000256" key="4">
    <source>
        <dbReference type="SAM" id="MobiDB-lite"/>
    </source>
</evidence>
<protein>
    <recommendedName>
        <fullName evidence="9">RING-type domain-containing protein</fullName>
    </recommendedName>
</protein>
<feature type="compositionally biased region" description="Polar residues" evidence="4">
    <location>
        <begin position="339"/>
        <end position="355"/>
    </location>
</feature>
<dbReference type="InterPro" id="IPR001841">
    <property type="entry name" value="Znf_RING"/>
</dbReference>
<feature type="region of interest" description="Disordered" evidence="4">
    <location>
        <begin position="270"/>
        <end position="300"/>
    </location>
</feature>
<dbReference type="CDD" id="cd00590">
    <property type="entry name" value="RRM_SF"/>
    <property type="match status" value="1"/>
</dbReference>
<feature type="region of interest" description="Disordered" evidence="4">
    <location>
        <begin position="490"/>
        <end position="513"/>
    </location>
</feature>
<feature type="compositionally biased region" description="Low complexity" evidence="4">
    <location>
        <begin position="359"/>
        <end position="369"/>
    </location>
</feature>
<dbReference type="CDD" id="cd16448">
    <property type="entry name" value="RING-H2"/>
    <property type="match status" value="1"/>
</dbReference>
<feature type="region of interest" description="Disordered" evidence="4">
    <location>
        <begin position="326"/>
        <end position="384"/>
    </location>
</feature>
<feature type="domain" description="RING-type" evidence="5">
    <location>
        <begin position="208"/>
        <end position="263"/>
    </location>
</feature>
<dbReference type="Pfam" id="PF13639">
    <property type="entry name" value="zf-RING_2"/>
    <property type="match status" value="1"/>
</dbReference>
<evidence type="ECO:0000259" key="5">
    <source>
        <dbReference type="PROSITE" id="PS50089"/>
    </source>
</evidence>
<keyword evidence="2" id="KW-0862">Zinc</keyword>
<name>A0A4V1IYI6_9FUNG</name>
<dbReference type="Gene3D" id="3.30.70.330">
    <property type="match status" value="1"/>
</dbReference>
<dbReference type="GO" id="GO:0008143">
    <property type="term" value="F:poly(A) binding"/>
    <property type="evidence" value="ECO:0007669"/>
    <property type="project" value="TreeGrafter"/>
</dbReference>
<dbReference type="SMART" id="SM00184">
    <property type="entry name" value="RING"/>
    <property type="match status" value="1"/>
</dbReference>
<feature type="compositionally biased region" description="Polar residues" evidence="4">
    <location>
        <begin position="370"/>
        <end position="379"/>
    </location>
</feature>
<accession>A0A4V1IYI6</accession>
<dbReference type="Gene3D" id="3.30.40.10">
    <property type="entry name" value="Zinc/RING finger domain, C3HC4 (zinc finger)"/>
    <property type="match status" value="1"/>
</dbReference>
<dbReference type="InterPro" id="IPR035979">
    <property type="entry name" value="RBD_domain_sf"/>
</dbReference>
<gene>
    <name evidence="7" type="ORF">BJ684DRAFT_14996</name>
</gene>
<dbReference type="SMART" id="SM00360">
    <property type="entry name" value="RRM"/>
    <property type="match status" value="1"/>
</dbReference>
<dbReference type="Pfam" id="PF00076">
    <property type="entry name" value="RRM_1"/>
    <property type="match status" value="1"/>
</dbReference>
<evidence type="ECO:0000259" key="6">
    <source>
        <dbReference type="PROSITE" id="PS50102"/>
    </source>
</evidence>
<dbReference type="EMBL" id="KZ987802">
    <property type="protein sequence ID" value="RKP14689.1"/>
    <property type="molecule type" value="Genomic_DNA"/>
</dbReference>
<keyword evidence="2" id="KW-0479">Metal-binding</keyword>
<feature type="domain" description="RRM" evidence="6">
    <location>
        <begin position="410"/>
        <end position="484"/>
    </location>
</feature>
<evidence type="ECO:0000313" key="7">
    <source>
        <dbReference type="EMBL" id="RKP14689.1"/>
    </source>
</evidence>
<dbReference type="PROSITE" id="PS50089">
    <property type="entry name" value="ZF_RING_2"/>
    <property type="match status" value="1"/>
</dbReference>
<dbReference type="InterPro" id="IPR000504">
    <property type="entry name" value="RRM_dom"/>
</dbReference>
<keyword evidence="8" id="KW-1185">Reference proteome</keyword>
<sequence length="513" mass="57058">MTTDIPTELFIRLSPFLSPTDTLPRGYRETPAFLFEPIEKRVRAGRPILIGSKPWSVRTCATPDLEARSIKLKSSLVDAEHAALWLKEGNPCIIDVSAGFGTDCIQLGVEGVDNNGKLLRVRILVELLGEDDHIKIDMKKAHEWMTHPITIRLLAKNRNSSLASLLAFLQPNSRQSIKREGHEGLPGDGSVSNPCSPRSQKRRERDFCSICLVQLERSNVVKTSCGHAFHYLCIQQMTEQNHESHGVTGLVYRSRIFNCPLCRQRVDLGEEARDEDGGETYESAEEDLPTEEGRGPKEGVSMERRMERVEQMMSVMTLTLLSNLGTKERVGSSKDTKASRGSQSGLGLVNENNMDQLEGEGSSGALESSHPMNPASNASRPRVPKNIHSTHVSLMGGQGKEALDHSSPSRTVWIGGLGDKDPTRDQIIEIFEGVTNVRFVFHPDGMRKPYIFVDFSSEATAARALRLDGTFILGRRIGVRYDHRHRRTNVQRLKASSSTAEEDSKDNSSDYLI</sequence>
<evidence type="ECO:0008006" key="9">
    <source>
        <dbReference type="Google" id="ProtNLM"/>
    </source>
</evidence>
<feature type="region of interest" description="Disordered" evidence="4">
    <location>
        <begin position="397"/>
        <end position="418"/>
    </location>
</feature>
<dbReference type="Proteomes" id="UP000267251">
    <property type="component" value="Unassembled WGS sequence"/>
</dbReference>
<feature type="compositionally biased region" description="Basic and acidic residues" evidence="4">
    <location>
        <begin position="291"/>
        <end position="300"/>
    </location>
</feature>
<dbReference type="PANTHER" id="PTHR23236">
    <property type="entry name" value="EUKARYOTIC TRANSLATION INITIATION FACTOR 4B/4H"/>
    <property type="match status" value="1"/>
</dbReference>
<feature type="region of interest" description="Disordered" evidence="4">
    <location>
        <begin position="178"/>
        <end position="200"/>
    </location>
</feature>
<evidence type="ECO:0000256" key="1">
    <source>
        <dbReference type="ARBA" id="ARBA00022884"/>
    </source>
</evidence>
<feature type="compositionally biased region" description="Acidic residues" evidence="4">
    <location>
        <begin position="272"/>
        <end position="290"/>
    </location>
</feature>
<dbReference type="SUPFAM" id="SSF57850">
    <property type="entry name" value="RING/U-box"/>
    <property type="match status" value="1"/>
</dbReference>
<dbReference type="GO" id="GO:0008270">
    <property type="term" value="F:zinc ion binding"/>
    <property type="evidence" value="ECO:0007669"/>
    <property type="project" value="UniProtKB-KW"/>
</dbReference>
<evidence type="ECO:0000256" key="3">
    <source>
        <dbReference type="PROSITE-ProRule" id="PRU00176"/>
    </source>
</evidence>
<dbReference type="InterPro" id="IPR013083">
    <property type="entry name" value="Znf_RING/FYVE/PHD"/>
</dbReference>
<dbReference type="PANTHER" id="PTHR23236:SF12">
    <property type="entry name" value="EUKARYOTIC INITIATION FACTOR 4B-RELATED"/>
    <property type="match status" value="1"/>
</dbReference>
<feature type="compositionally biased region" description="Polar residues" evidence="4">
    <location>
        <begin position="490"/>
        <end position="499"/>
    </location>
</feature>
<reference evidence="8" key="1">
    <citation type="journal article" date="2018" name="Nat. Microbiol.">
        <title>Leveraging single-cell genomics to expand the fungal tree of life.</title>
        <authorList>
            <person name="Ahrendt S.R."/>
            <person name="Quandt C.A."/>
            <person name="Ciobanu D."/>
            <person name="Clum A."/>
            <person name="Salamov A."/>
            <person name="Andreopoulos B."/>
            <person name="Cheng J.F."/>
            <person name="Woyke T."/>
            <person name="Pelin A."/>
            <person name="Henrissat B."/>
            <person name="Reynolds N.K."/>
            <person name="Benny G.L."/>
            <person name="Smith M.E."/>
            <person name="James T.Y."/>
            <person name="Grigoriev I.V."/>
        </authorList>
    </citation>
    <scope>NUCLEOTIDE SEQUENCE [LARGE SCALE GENOMIC DNA]</scope>
</reference>